<dbReference type="STRING" id="1505087.AYJ54_12685"/>
<dbReference type="InterPro" id="IPR000073">
    <property type="entry name" value="AB_hydrolase_1"/>
</dbReference>
<feature type="domain" description="AB hydrolase-1" evidence="2">
    <location>
        <begin position="19"/>
        <end position="245"/>
    </location>
</feature>
<dbReference type="PANTHER" id="PTHR43798:SF31">
    <property type="entry name" value="AB HYDROLASE SUPERFAMILY PROTEIN YCLE"/>
    <property type="match status" value="1"/>
</dbReference>
<accession>A0A176YRZ0</accession>
<evidence type="ECO:0000256" key="1">
    <source>
        <dbReference type="ARBA" id="ARBA00022801"/>
    </source>
</evidence>
<name>A0A176YRZ0_9BRAD</name>
<dbReference type="PANTHER" id="PTHR43798">
    <property type="entry name" value="MONOACYLGLYCEROL LIPASE"/>
    <property type="match status" value="1"/>
</dbReference>
<reference evidence="3 4" key="1">
    <citation type="submission" date="2016-03" db="EMBL/GenBank/DDBJ databases">
        <title>Draft Genome Sequence of the Strain BR 10245 (Bradyrhizobium sp.) isolated from nodules of Centrolobium paraense.</title>
        <authorList>
            <person name="Simoes-Araujo J.L.Sr."/>
            <person name="Barauna A.C."/>
            <person name="Silva K."/>
            <person name="Zilli J.E."/>
        </authorList>
    </citation>
    <scope>NUCLEOTIDE SEQUENCE [LARGE SCALE GENOMIC DNA]</scope>
    <source>
        <strain evidence="3 4">BR 10245</strain>
    </source>
</reference>
<comment type="caution">
    <text evidence="3">The sequence shown here is derived from an EMBL/GenBank/DDBJ whole genome shotgun (WGS) entry which is preliminary data.</text>
</comment>
<dbReference type="AlphaFoldDB" id="A0A176YRZ0"/>
<gene>
    <name evidence="3" type="ORF">AYJ54_12685</name>
</gene>
<organism evidence="3 4">
    <name type="scientific">Bradyrhizobium centrolobii</name>
    <dbReference type="NCBI Taxonomy" id="1505087"/>
    <lineage>
        <taxon>Bacteria</taxon>
        <taxon>Pseudomonadati</taxon>
        <taxon>Pseudomonadota</taxon>
        <taxon>Alphaproteobacteria</taxon>
        <taxon>Hyphomicrobiales</taxon>
        <taxon>Nitrobacteraceae</taxon>
        <taxon>Bradyrhizobium</taxon>
    </lineage>
</organism>
<sequence length="257" mass="27555">MDRLLANGTVNASQSGEGPPLFLFHSLLSDRASFDAIVPELEGSFQTIVPELPGFGRSRAVEGGLVAVADRMAEAVKDAADGAPTIVLGNGYGGFVALQMAIRHPEIASKLILADCGAAFSEPGREAFRNMARVSREKGVEAITDVAMRRLFAPDFQELHPELMRGRREAFLRTNPDVFRAACDALASLDLRTELAGVKVPVLVLVGEHDEATPPRMSHELAAGLPHAELKIIPGCAHVPQLQSPRQFLGAMKGFLL</sequence>
<dbReference type="InterPro" id="IPR029058">
    <property type="entry name" value="AB_hydrolase_fold"/>
</dbReference>
<dbReference type="Pfam" id="PF00561">
    <property type="entry name" value="Abhydrolase_1"/>
    <property type="match status" value="1"/>
</dbReference>
<dbReference type="InterPro" id="IPR050266">
    <property type="entry name" value="AB_hydrolase_sf"/>
</dbReference>
<dbReference type="OrthoDB" id="9793083at2"/>
<proteinExistence type="predicted"/>
<dbReference type="PRINTS" id="PR00111">
    <property type="entry name" value="ABHYDROLASE"/>
</dbReference>
<evidence type="ECO:0000313" key="4">
    <source>
        <dbReference type="Proteomes" id="UP000076959"/>
    </source>
</evidence>
<keyword evidence="1 3" id="KW-0378">Hydrolase</keyword>
<dbReference type="GO" id="GO:0016787">
    <property type="term" value="F:hydrolase activity"/>
    <property type="evidence" value="ECO:0007669"/>
    <property type="project" value="UniProtKB-KW"/>
</dbReference>
<evidence type="ECO:0000259" key="2">
    <source>
        <dbReference type="Pfam" id="PF00561"/>
    </source>
</evidence>
<dbReference type="GO" id="GO:0016020">
    <property type="term" value="C:membrane"/>
    <property type="evidence" value="ECO:0007669"/>
    <property type="project" value="TreeGrafter"/>
</dbReference>
<dbReference type="Gene3D" id="3.40.50.1820">
    <property type="entry name" value="alpha/beta hydrolase"/>
    <property type="match status" value="1"/>
</dbReference>
<evidence type="ECO:0000313" key="3">
    <source>
        <dbReference type="EMBL" id="OAF10030.1"/>
    </source>
</evidence>
<dbReference type="SUPFAM" id="SSF53474">
    <property type="entry name" value="alpha/beta-Hydrolases"/>
    <property type="match status" value="1"/>
</dbReference>
<dbReference type="Proteomes" id="UP000076959">
    <property type="component" value="Unassembled WGS sequence"/>
</dbReference>
<dbReference type="EMBL" id="LUUB01000054">
    <property type="protein sequence ID" value="OAF10030.1"/>
    <property type="molecule type" value="Genomic_DNA"/>
</dbReference>
<keyword evidence="4" id="KW-1185">Reference proteome</keyword>
<dbReference type="RefSeq" id="WP_063700354.1">
    <property type="nucleotide sequence ID" value="NZ_LUUB01000054.1"/>
</dbReference>
<protein>
    <submittedName>
        <fullName evidence="3">Hydrolase</fullName>
    </submittedName>
</protein>